<evidence type="ECO:0000256" key="10">
    <source>
        <dbReference type="ARBA" id="ARBA00023295"/>
    </source>
</evidence>
<dbReference type="Pfam" id="PF16353">
    <property type="entry name" value="LacZ_4"/>
    <property type="match status" value="1"/>
</dbReference>
<keyword evidence="9" id="KW-0106">Calcium</keyword>
<dbReference type="GO" id="GO:0030246">
    <property type="term" value="F:carbohydrate binding"/>
    <property type="evidence" value="ECO:0007669"/>
    <property type="project" value="InterPro"/>
</dbReference>
<dbReference type="InterPro" id="IPR013783">
    <property type="entry name" value="Ig-like_fold"/>
</dbReference>
<comment type="subunit">
    <text evidence="5">Monomer.</text>
</comment>
<dbReference type="GO" id="GO:0004565">
    <property type="term" value="F:beta-galactosidase activity"/>
    <property type="evidence" value="ECO:0007669"/>
    <property type="project" value="UniProtKB-EC"/>
</dbReference>
<evidence type="ECO:0000256" key="4">
    <source>
        <dbReference type="ARBA" id="ARBA00007401"/>
    </source>
</evidence>
<dbReference type="Pfam" id="PF02836">
    <property type="entry name" value="Glyco_hydro_2_C"/>
    <property type="match status" value="1"/>
</dbReference>
<comment type="similarity">
    <text evidence="4 12">Belongs to the glycosyl hydrolase 2 family.</text>
</comment>
<dbReference type="InterPro" id="IPR023230">
    <property type="entry name" value="Glyco_hydro_2_CS"/>
</dbReference>
<dbReference type="Pfam" id="PF02837">
    <property type="entry name" value="Glyco_hydro_2_N"/>
    <property type="match status" value="1"/>
</dbReference>
<dbReference type="InterPro" id="IPR011013">
    <property type="entry name" value="Gal_mutarotase_sf_dom"/>
</dbReference>
<dbReference type="PRINTS" id="PR00132">
    <property type="entry name" value="GLHYDRLASE2"/>
</dbReference>
<dbReference type="InterPro" id="IPR014718">
    <property type="entry name" value="GH-type_carb-bd"/>
</dbReference>
<dbReference type="InterPro" id="IPR006102">
    <property type="entry name" value="Ig-like_GH2"/>
</dbReference>
<dbReference type="OrthoDB" id="9801077at2"/>
<proteinExistence type="inferred from homology"/>
<evidence type="ECO:0000259" key="14">
    <source>
        <dbReference type="SMART" id="SM01038"/>
    </source>
</evidence>
<dbReference type="Gene3D" id="2.70.98.10">
    <property type="match status" value="1"/>
</dbReference>
<dbReference type="InterPro" id="IPR006101">
    <property type="entry name" value="Glyco_hydro_2"/>
</dbReference>
<comment type="caution">
    <text evidence="15">The sequence shown here is derived from an EMBL/GenBank/DDBJ whole genome shotgun (WGS) entry which is preliminary data.</text>
</comment>
<dbReference type="STRING" id="1168289.GCA_000259075_03586"/>
<dbReference type="Proteomes" id="UP000252733">
    <property type="component" value="Unassembled WGS sequence"/>
</dbReference>
<feature type="chain" id="PRO_5030056709" description="Beta-galactosidase" evidence="13">
    <location>
        <begin position="20"/>
        <end position="1055"/>
    </location>
</feature>
<comment type="cofactor">
    <cofactor evidence="3">
        <name>Na(+)</name>
        <dbReference type="ChEBI" id="CHEBI:29101"/>
    </cofactor>
</comment>
<sequence length="1055" mass="120624">MKRTTIFTLFLLMAAFLAAQGSYMENSRMISDNKMEPRSTFYSYSNAEKAKTFNREQSEMLMLNGDWKFNFNDTEATIPSGFYEGGYDVSTWDNIEVPSSWEMKGYGTPIYTNVVYPFPVKPPHILRDNPVGIYARDFELPENWDQKEIILHFGGVSSAFHLWINGEKAGYSQGNRLPSEFNITPFLKEGSNRITVKVYRWSDGSYLEDQDHWRMSGIHREVFLMARNKINISDFAIRTRFDKTYQNALLQIRPEIARFDDTDIKGWTIEASLTDASGKNILDSPLTVDINRVVNEYYPQRDNVYFGLMEREISAPRKWTAENPYLYNLILTLKDAKGNVVEAIPSKVGFREIEIKDGTLLVNGKKVKLKGVNRHDHSETGGKTVTREEMLKDVLLMKQFNINSVRTSHYPNDPYFYELCDEYGIYVMDEANIETHGVGGYFSNQTDWSYAFLDRVVRMVERDKNHPSIISWSLGNESGSGPNHAAAAGWAKEFDPTRFIHYEGAQGNHEHPDYIKPGSKERVQYMANPTDPYYVDVLSRMYPSPDQVEGLAKSPYINRPIVICEYAHAMGNSVGNLKEYWDHIYTYDNLIGAYIWDWMDQGILQTDENGREYWAYGGDFGDTPNDGNFCINGVISADQTPQPEMYELKKIFQEITALPGDLSNYEVKILNRHSHSDLSDYELKWKVLADGATVQSGTLQFPVILPGGYAAVQIPVKPFKKEKNREYLLELNYTLKSATKYADKGFEAGWDQFLLADNKEISDVQATGSLTGEEVENTYTLSGRRFSATFDKTNGGIASFTYRGKEMLSAPLKPNFWRAPTDNDMAGGNHIFKSMKVWKEAAANMKLQNWEVIKNNEGLHTIRAEYKLPVNESLLVMTYTVNGDGEIAVDMNIQKGKDTPPLPRFGMQGDIPGSFNDVEFYGKGPHESYWDRKEGARLGQFTMSLDEIPYNYVYPQENGNRNDVRWLNISGGKNTIQVKGIEQFDFSVWPWSMENLEEATHINELEPRDVYTINIDYGQMGLGGDDSWSHKAIAHPQFRLSDDNYSFSFILDFSK</sequence>
<evidence type="ECO:0000256" key="12">
    <source>
        <dbReference type="RuleBase" id="RU361154"/>
    </source>
</evidence>
<dbReference type="InterPro" id="IPR050347">
    <property type="entry name" value="Bact_Beta-galactosidase"/>
</dbReference>
<evidence type="ECO:0000256" key="3">
    <source>
        <dbReference type="ARBA" id="ARBA00001959"/>
    </source>
</evidence>
<dbReference type="InterPro" id="IPR032312">
    <property type="entry name" value="LacZ_4"/>
</dbReference>
<dbReference type="SUPFAM" id="SSF74650">
    <property type="entry name" value="Galactose mutarotase-like"/>
    <property type="match status" value="1"/>
</dbReference>
<comment type="catalytic activity">
    <reaction evidence="1 12">
        <text>Hydrolysis of terminal non-reducing beta-D-galactose residues in beta-D-galactosides.</text>
        <dbReference type="EC" id="3.2.1.23"/>
    </reaction>
</comment>
<dbReference type="FunFam" id="3.20.20.80:FF:000018">
    <property type="entry name" value="Beta-galactosidase"/>
    <property type="match status" value="1"/>
</dbReference>
<dbReference type="RefSeq" id="WP_106151663.1">
    <property type="nucleotide sequence ID" value="NZ_PVTS01000002.1"/>
</dbReference>
<evidence type="ECO:0000256" key="1">
    <source>
        <dbReference type="ARBA" id="ARBA00001412"/>
    </source>
</evidence>
<feature type="signal peptide" evidence="13">
    <location>
        <begin position="1"/>
        <end position="19"/>
    </location>
</feature>
<dbReference type="PANTHER" id="PTHR46323:SF2">
    <property type="entry name" value="BETA-GALACTOSIDASE"/>
    <property type="match status" value="1"/>
</dbReference>
<dbReference type="InterPro" id="IPR006103">
    <property type="entry name" value="Glyco_hydro_2_cat"/>
</dbReference>
<evidence type="ECO:0000256" key="7">
    <source>
        <dbReference type="ARBA" id="ARBA00013303"/>
    </source>
</evidence>
<dbReference type="Pfam" id="PF00703">
    <property type="entry name" value="Glyco_hydro_2"/>
    <property type="match status" value="1"/>
</dbReference>
<reference evidence="15 16" key="1">
    <citation type="submission" date="2018-07" db="EMBL/GenBank/DDBJ databases">
        <title>Freshwater and sediment microbial communities from various areas in North America, analyzing microbe dynamics in response to fracking.</title>
        <authorList>
            <person name="Lamendella R."/>
        </authorList>
    </citation>
    <scope>NUCLEOTIDE SEQUENCE [LARGE SCALE GENOMIC DNA]</scope>
    <source>
        <strain evidence="15 16">160A</strain>
    </source>
</reference>
<dbReference type="InterPro" id="IPR017853">
    <property type="entry name" value="GH"/>
</dbReference>
<dbReference type="InterPro" id="IPR036156">
    <property type="entry name" value="Beta-gal/glucu_dom_sf"/>
</dbReference>
<evidence type="ECO:0000256" key="5">
    <source>
        <dbReference type="ARBA" id="ARBA00011245"/>
    </source>
</evidence>
<dbReference type="SUPFAM" id="SSF49303">
    <property type="entry name" value="beta-Galactosidase/glucuronidase domain"/>
    <property type="match status" value="2"/>
</dbReference>
<dbReference type="PANTHER" id="PTHR46323">
    <property type="entry name" value="BETA-GALACTOSIDASE"/>
    <property type="match status" value="1"/>
</dbReference>
<dbReference type="AlphaFoldDB" id="A0A2T0XRS6"/>
<evidence type="ECO:0000256" key="13">
    <source>
        <dbReference type="SAM" id="SignalP"/>
    </source>
</evidence>
<evidence type="ECO:0000256" key="6">
    <source>
        <dbReference type="ARBA" id="ARBA00012756"/>
    </source>
</evidence>
<protein>
    <recommendedName>
        <fullName evidence="7 12">Beta-galactosidase</fullName>
        <ecNumber evidence="6 12">3.2.1.23</ecNumber>
    </recommendedName>
    <alternativeName>
        <fullName evidence="11 12">Lactase</fullName>
    </alternativeName>
</protein>
<evidence type="ECO:0000256" key="9">
    <source>
        <dbReference type="ARBA" id="ARBA00022837"/>
    </source>
</evidence>
<keyword evidence="8 12" id="KW-0378">Hydrolase</keyword>
<dbReference type="InterPro" id="IPR023232">
    <property type="entry name" value="Glyco_hydro_2_AS"/>
</dbReference>
<name>A0A2T0XRS6_9BACT</name>
<dbReference type="PROSITE" id="PS00719">
    <property type="entry name" value="GLYCOSYL_HYDROL_F2_1"/>
    <property type="match status" value="1"/>
</dbReference>
<dbReference type="EC" id="3.2.1.23" evidence="6 12"/>
<evidence type="ECO:0000256" key="11">
    <source>
        <dbReference type="ARBA" id="ARBA00032230"/>
    </source>
</evidence>
<dbReference type="GO" id="GO:0009341">
    <property type="term" value="C:beta-galactosidase complex"/>
    <property type="evidence" value="ECO:0007669"/>
    <property type="project" value="InterPro"/>
</dbReference>
<comment type="cofactor">
    <cofactor evidence="2">
        <name>Ca(2+)</name>
        <dbReference type="ChEBI" id="CHEBI:29108"/>
    </cofactor>
</comment>
<keyword evidence="13" id="KW-0732">Signal</keyword>
<dbReference type="SUPFAM" id="SSF49785">
    <property type="entry name" value="Galactose-binding domain-like"/>
    <property type="match status" value="1"/>
</dbReference>
<dbReference type="InterPro" id="IPR008979">
    <property type="entry name" value="Galactose-bd-like_sf"/>
</dbReference>
<dbReference type="Gene3D" id="2.60.40.10">
    <property type="entry name" value="Immunoglobulins"/>
    <property type="match status" value="2"/>
</dbReference>
<keyword evidence="16" id="KW-1185">Reference proteome</keyword>
<dbReference type="EMBL" id="QPIZ01000017">
    <property type="protein sequence ID" value="RCW31581.1"/>
    <property type="molecule type" value="Genomic_DNA"/>
</dbReference>
<feature type="domain" description="Beta galactosidase small chain/" evidence="14">
    <location>
        <begin position="780"/>
        <end position="1052"/>
    </location>
</feature>
<dbReference type="Pfam" id="PF02929">
    <property type="entry name" value="Bgal_small_N"/>
    <property type="match status" value="1"/>
</dbReference>
<evidence type="ECO:0000313" key="15">
    <source>
        <dbReference type="EMBL" id="RCW31581.1"/>
    </source>
</evidence>
<evidence type="ECO:0000313" key="16">
    <source>
        <dbReference type="Proteomes" id="UP000252733"/>
    </source>
</evidence>
<dbReference type="InterPro" id="IPR006104">
    <property type="entry name" value="Glyco_hydro_2_N"/>
</dbReference>
<accession>A0A2T0XRS6</accession>
<dbReference type="Gene3D" id="2.60.120.260">
    <property type="entry name" value="Galactose-binding domain-like"/>
    <property type="match status" value="1"/>
</dbReference>
<dbReference type="Gene3D" id="3.20.20.80">
    <property type="entry name" value="Glycosidases"/>
    <property type="match status" value="1"/>
</dbReference>
<dbReference type="GO" id="GO:0005990">
    <property type="term" value="P:lactose catabolic process"/>
    <property type="evidence" value="ECO:0007669"/>
    <property type="project" value="TreeGrafter"/>
</dbReference>
<dbReference type="PROSITE" id="PS00608">
    <property type="entry name" value="GLYCOSYL_HYDROL_F2_2"/>
    <property type="match status" value="1"/>
</dbReference>
<dbReference type="SMART" id="SM01038">
    <property type="entry name" value="Bgal_small_N"/>
    <property type="match status" value="1"/>
</dbReference>
<dbReference type="SUPFAM" id="SSF51445">
    <property type="entry name" value="(Trans)glycosidases"/>
    <property type="match status" value="1"/>
</dbReference>
<organism evidence="15 16">
    <name type="scientific">Marinilabilia salmonicolor</name>
    <dbReference type="NCBI Taxonomy" id="989"/>
    <lineage>
        <taxon>Bacteria</taxon>
        <taxon>Pseudomonadati</taxon>
        <taxon>Bacteroidota</taxon>
        <taxon>Bacteroidia</taxon>
        <taxon>Marinilabiliales</taxon>
        <taxon>Marinilabiliaceae</taxon>
        <taxon>Marinilabilia</taxon>
    </lineage>
</organism>
<dbReference type="InterPro" id="IPR004199">
    <property type="entry name" value="B-gal_small/dom_5"/>
</dbReference>
<evidence type="ECO:0000256" key="8">
    <source>
        <dbReference type="ARBA" id="ARBA00022801"/>
    </source>
</evidence>
<evidence type="ECO:0000256" key="2">
    <source>
        <dbReference type="ARBA" id="ARBA00001913"/>
    </source>
</evidence>
<keyword evidence="10 12" id="KW-0326">Glycosidase</keyword>
<gene>
    <name evidence="15" type="ORF">DFO77_11723</name>
</gene>